<evidence type="ECO:0000313" key="3">
    <source>
        <dbReference type="EMBL" id="EMG30759.1"/>
    </source>
</evidence>
<dbReference type="InterPro" id="IPR001626">
    <property type="entry name" value="ABC_TroCD"/>
</dbReference>
<feature type="transmembrane region" description="Helical" evidence="2">
    <location>
        <begin position="12"/>
        <end position="30"/>
    </location>
</feature>
<accession>M3I2B3</accession>
<name>M3I2B3_9BACT</name>
<feature type="non-terminal residue" evidence="3">
    <location>
        <position position="31"/>
    </location>
</feature>
<keyword evidence="1 2" id="KW-0812">Transmembrane</keyword>
<dbReference type="AlphaFoldDB" id="M3I2B3"/>
<keyword evidence="2" id="KW-0472">Membrane</keyword>
<dbReference type="EMBL" id="AOTD01000122">
    <property type="protein sequence ID" value="EMG30759.1"/>
    <property type="molecule type" value="Genomic_DNA"/>
</dbReference>
<evidence type="ECO:0000313" key="4">
    <source>
        <dbReference type="Proteomes" id="UP000011782"/>
    </source>
</evidence>
<sequence>MLEALSLNFMQNALLAGILVSIACGVVGTLT</sequence>
<dbReference type="GO" id="GO:0055085">
    <property type="term" value="P:transmembrane transport"/>
    <property type="evidence" value="ECO:0007669"/>
    <property type="project" value="InterPro"/>
</dbReference>
<protein>
    <submittedName>
        <fullName evidence="3">Zinc ABC transport family protein</fullName>
    </submittedName>
</protein>
<keyword evidence="1" id="KW-0813">Transport</keyword>
<gene>
    <name evidence="3" type="ORF">H740_04870</name>
</gene>
<evidence type="ECO:0000256" key="1">
    <source>
        <dbReference type="RuleBase" id="RU003943"/>
    </source>
</evidence>
<reference evidence="3 4" key="1">
    <citation type="submission" date="2013-02" db="EMBL/GenBank/DDBJ databases">
        <title>Co-occurrence of anaerobic bacteria in colorectal carcinomas.</title>
        <authorList>
            <person name="Holt R.A."/>
            <person name="Warren R.L."/>
            <person name="Allen-Vercoe E."/>
            <person name="Pleasance S."/>
            <person name="Freeman D.J."/>
            <person name="Watson P."/>
            <person name="Moore R."/>
            <person name="Cochrane K."/>
        </authorList>
    </citation>
    <scope>NUCLEOTIDE SEQUENCE [LARGE SCALE GENOMIC DNA]</scope>
    <source>
        <strain evidence="3 4">CC57C</strain>
    </source>
</reference>
<organism evidence="3 4">
    <name type="scientific">Campylobacter showae CC57C</name>
    <dbReference type="NCBI Taxonomy" id="1073353"/>
    <lineage>
        <taxon>Bacteria</taxon>
        <taxon>Pseudomonadati</taxon>
        <taxon>Campylobacterota</taxon>
        <taxon>Epsilonproteobacteria</taxon>
        <taxon>Campylobacterales</taxon>
        <taxon>Campylobacteraceae</taxon>
        <taxon>Campylobacter</taxon>
    </lineage>
</organism>
<evidence type="ECO:0000256" key="2">
    <source>
        <dbReference type="SAM" id="Phobius"/>
    </source>
</evidence>
<comment type="similarity">
    <text evidence="1">Belongs to the ABC-3 integral membrane protein family.</text>
</comment>
<proteinExistence type="inferred from homology"/>
<dbReference type="Proteomes" id="UP000011782">
    <property type="component" value="Unassembled WGS sequence"/>
</dbReference>
<dbReference type="GO" id="GO:0043190">
    <property type="term" value="C:ATP-binding cassette (ABC) transporter complex"/>
    <property type="evidence" value="ECO:0007669"/>
    <property type="project" value="InterPro"/>
</dbReference>
<dbReference type="RefSeq" id="WP_002951903.1">
    <property type="nucleotide sequence ID" value="NZ_AOTD01000122.1"/>
</dbReference>
<comment type="subcellular location">
    <subcellularLocation>
        <location evidence="1">Cell membrane</location>
        <topology evidence="1">Multi-pass membrane protein</topology>
    </subcellularLocation>
</comment>
<comment type="caution">
    <text evidence="3">The sequence shown here is derived from an EMBL/GenBank/DDBJ whole genome shotgun (WGS) entry which is preliminary data.</text>
</comment>
<dbReference type="Pfam" id="PF00950">
    <property type="entry name" value="ABC-3"/>
    <property type="match status" value="1"/>
</dbReference>
<keyword evidence="2" id="KW-1133">Transmembrane helix</keyword>